<evidence type="ECO:0000256" key="1">
    <source>
        <dbReference type="ARBA" id="ARBA00022884"/>
    </source>
</evidence>
<keyword evidence="5" id="KW-1185">Reference proteome</keyword>
<dbReference type="Gene3D" id="3.30.70.330">
    <property type="match status" value="1"/>
</dbReference>
<proteinExistence type="predicted"/>
<dbReference type="Pfam" id="PF00076">
    <property type="entry name" value="RRM_1"/>
    <property type="match status" value="1"/>
</dbReference>
<gene>
    <name evidence="4" type="ORF">FCM35_KLT20979</name>
</gene>
<dbReference type="InterPro" id="IPR012677">
    <property type="entry name" value="Nucleotide-bd_a/b_plait_sf"/>
</dbReference>
<protein>
    <submittedName>
        <fullName evidence="4">Glycine-rich RNA-binding protein 4</fullName>
    </submittedName>
</protein>
<dbReference type="SMART" id="SM00360">
    <property type="entry name" value="RRM"/>
    <property type="match status" value="1"/>
</dbReference>
<dbReference type="CDD" id="cd21608">
    <property type="entry name" value="RRM2_NsCP33_like"/>
    <property type="match status" value="1"/>
</dbReference>
<evidence type="ECO:0000313" key="5">
    <source>
        <dbReference type="Proteomes" id="UP000623129"/>
    </source>
</evidence>
<dbReference type="InterPro" id="IPR000504">
    <property type="entry name" value="RRM_dom"/>
</dbReference>
<dbReference type="InterPro" id="IPR052462">
    <property type="entry name" value="SLIRP/GR-RBP-like"/>
</dbReference>
<name>A0A833QWP9_9POAL</name>
<dbReference type="InterPro" id="IPR048289">
    <property type="entry name" value="RRM2_NsCP33-like"/>
</dbReference>
<accession>A0A833QWP9</accession>
<evidence type="ECO:0000259" key="3">
    <source>
        <dbReference type="PROSITE" id="PS50102"/>
    </source>
</evidence>
<evidence type="ECO:0000313" key="4">
    <source>
        <dbReference type="EMBL" id="KAF3334375.1"/>
    </source>
</evidence>
<feature type="domain" description="RRM" evidence="3">
    <location>
        <begin position="53"/>
        <end position="131"/>
    </location>
</feature>
<dbReference type="OrthoDB" id="439808at2759"/>
<evidence type="ECO:0000256" key="2">
    <source>
        <dbReference type="PROSITE-ProRule" id="PRU00176"/>
    </source>
</evidence>
<dbReference type="EMBL" id="SWLB01000009">
    <property type="protein sequence ID" value="KAF3334375.1"/>
    <property type="molecule type" value="Genomic_DNA"/>
</dbReference>
<organism evidence="4 5">
    <name type="scientific">Carex littledalei</name>
    <dbReference type="NCBI Taxonomy" id="544730"/>
    <lineage>
        <taxon>Eukaryota</taxon>
        <taxon>Viridiplantae</taxon>
        <taxon>Streptophyta</taxon>
        <taxon>Embryophyta</taxon>
        <taxon>Tracheophyta</taxon>
        <taxon>Spermatophyta</taxon>
        <taxon>Magnoliopsida</taxon>
        <taxon>Liliopsida</taxon>
        <taxon>Poales</taxon>
        <taxon>Cyperaceae</taxon>
        <taxon>Cyperoideae</taxon>
        <taxon>Cariceae</taxon>
        <taxon>Carex</taxon>
        <taxon>Carex subgen. Euthyceras</taxon>
    </lineage>
</organism>
<dbReference type="InterPro" id="IPR035979">
    <property type="entry name" value="RBD_domain_sf"/>
</dbReference>
<dbReference type="PROSITE" id="PS50102">
    <property type="entry name" value="RRM"/>
    <property type="match status" value="1"/>
</dbReference>
<dbReference type="GO" id="GO:0003723">
    <property type="term" value="F:RNA binding"/>
    <property type="evidence" value="ECO:0007669"/>
    <property type="project" value="UniProtKB-UniRule"/>
</dbReference>
<dbReference type="PANTHER" id="PTHR48027">
    <property type="entry name" value="HETEROGENEOUS NUCLEAR RIBONUCLEOPROTEIN 87F-RELATED"/>
    <property type="match status" value="1"/>
</dbReference>
<dbReference type="SUPFAM" id="SSF54928">
    <property type="entry name" value="RNA-binding domain, RBD"/>
    <property type="match status" value="1"/>
</dbReference>
<sequence length="150" mass="17243">MHILHFCVKQIVTRLKDRSRKMLPYVNRLRFVQSRAPLLQHMRFLCTQPASNSKLFIAGLSWSVDDRSLLDAFSSFGDVTEVKIMYDKNSGRSRGFGFVHFSNEEDAKYAKNVMNGKVLLGRPLRISYALERVRDAPIVVPRISLSEPKN</sequence>
<comment type="caution">
    <text evidence="4">The sequence shown here is derived from an EMBL/GenBank/DDBJ whole genome shotgun (WGS) entry which is preliminary data.</text>
</comment>
<dbReference type="Proteomes" id="UP000623129">
    <property type="component" value="Unassembled WGS sequence"/>
</dbReference>
<dbReference type="AlphaFoldDB" id="A0A833QWP9"/>
<keyword evidence="1 2" id="KW-0694">RNA-binding</keyword>
<reference evidence="4" key="1">
    <citation type="submission" date="2020-01" db="EMBL/GenBank/DDBJ databases">
        <title>Genome sequence of Kobresia littledalei, the first chromosome-level genome in the family Cyperaceae.</title>
        <authorList>
            <person name="Qu G."/>
        </authorList>
    </citation>
    <scope>NUCLEOTIDE SEQUENCE</scope>
    <source>
        <strain evidence="4">C.B.Clarke</strain>
        <tissue evidence="4">Leaf</tissue>
    </source>
</reference>